<dbReference type="AlphaFoldDB" id="Q14KY5"/>
<accession>Q14KY5</accession>
<evidence type="ECO:0000259" key="1">
    <source>
        <dbReference type="Pfam" id="PF07693"/>
    </source>
</evidence>
<protein>
    <recommendedName>
        <fullName evidence="1">KAP NTPase domain-containing protein</fullName>
    </recommendedName>
</protein>
<dbReference type="Pfam" id="PF07693">
    <property type="entry name" value="KAP_NTPase"/>
    <property type="match status" value="1"/>
</dbReference>
<reference evidence="2" key="1">
    <citation type="journal article" date="2010" name="Appl. Environ. Microbiol.">
        <title>Partial chromosome sequence of Spiroplasma citri reveals extensive viral invasion and important gene decay.</title>
        <authorList>
            <person name="Carle P."/>
            <person name="Saillard C."/>
            <person name="Carrere N."/>
            <person name="Carrere S."/>
            <person name="Duret S."/>
            <person name="Eveillard S."/>
            <person name="Gaurivaud P."/>
            <person name="Gourgues G."/>
            <person name="Gouzy J."/>
            <person name="Salar P."/>
            <person name="Verdin E."/>
            <person name="Breton M."/>
            <person name="Blanchard A."/>
            <person name="Laigret F."/>
            <person name="Bove J.M."/>
            <person name="Renaudin J."/>
            <person name="Foissac X."/>
        </authorList>
    </citation>
    <scope>NUCLEOTIDE SEQUENCE</scope>
    <source>
        <strain evidence="2">GII3-3X</strain>
    </source>
</reference>
<name>Q14KY5_SPICI</name>
<proteinExistence type="predicted"/>
<gene>
    <name evidence="2" type="ORF">SPICINP01_002</name>
</gene>
<evidence type="ECO:0000313" key="2">
    <source>
        <dbReference type="EMBL" id="CAK99845.1"/>
    </source>
</evidence>
<dbReference type="EMBL" id="AM285322">
    <property type="protein sequence ID" value="CAK99845.1"/>
    <property type="molecule type" value="Genomic_DNA"/>
</dbReference>
<organism evidence="2">
    <name type="scientific">Spiroplasma citri</name>
    <dbReference type="NCBI Taxonomy" id="2133"/>
    <lineage>
        <taxon>Bacteria</taxon>
        <taxon>Bacillati</taxon>
        <taxon>Mycoplasmatota</taxon>
        <taxon>Mollicutes</taxon>
        <taxon>Entomoplasmatales</taxon>
        <taxon>Spiroplasmataceae</taxon>
        <taxon>Spiroplasma</taxon>
    </lineage>
</organism>
<feature type="domain" description="KAP NTPase" evidence="1">
    <location>
        <begin position="36"/>
        <end position="283"/>
    </location>
</feature>
<dbReference type="SUPFAM" id="SSF52540">
    <property type="entry name" value="P-loop containing nucleoside triphosphate hydrolases"/>
    <property type="match status" value="1"/>
</dbReference>
<dbReference type="InterPro" id="IPR027417">
    <property type="entry name" value="P-loop_NTPase"/>
</dbReference>
<dbReference type="InterPro" id="IPR011646">
    <property type="entry name" value="KAP_P-loop"/>
</dbReference>
<sequence>MTYNTENIITFIDKFFKIKDKENSNVQNEEYINNLNIKGQWGSGKTTYIKKLEKKLEEKEYQVKIFNVWEYEISDNIFVSILCDILRFFNYKPKNKFDLKKFVKSFITVSGEYAINFLSYYLKIESPLKYIKKIIQKSKDKEDNLLQFDNYNEAINEIIRQINLYTQYSKNIFIFDELDRCTTPKMIEFLSIIKNILFRLNNCFFIISCDSDRINKMLIQNENNNNENYTDKIFYTTINIENLSYFDNTIICTNNVMIKSHLLKFILINDLKNDYRKVYKAINRTNNFILSFKNNENNFNWELFEFIAFWIYYKNINLLKINENLSNLNLYLLSEKFNNSTKNNFFEKNKDSTKEDRNELFEIVNIDRNCFIRVYNEKNISIPFGLFIPFIKDINNFDFENLCNITDIEDPDKYLSNKKNYLGDYLEYKNIYKYLDKDGQELFDKIFSYSYYRKWIYIELDISIKKYFEYMQNII</sequence>
<dbReference type="Gene3D" id="3.40.50.300">
    <property type="entry name" value="P-loop containing nucleotide triphosphate hydrolases"/>
    <property type="match status" value="1"/>
</dbReference>